<dbReference type="InterPro" id="IPR059206">
    <property type="entry name" value="Sll1717-like"/>
</dbReference>
<evidence type="ECO:0000313" key="1">
    <source>
        <dbReference type="EMBL" id="XDV61835.1"/>
    </source>
</evidence>
<evidence type="ECO:0008006" key="2">
    <source>
        <dbReference type="Google" id="ProtNLM"/>
    </source>
</evidence>
<dbReference type="RefSeq" id="WP_369776571.1">
    <property type="nucleotide sequence ID" value="NZ_CP165727.1"/>
</dbReference>
<organism evidence="1">
    <name type="scientific">Streptomyces sp. R33</name>
    <dbReference type="NCBI Taxonomy" id="3238629"/>
    <lineage>
        <taxon>Bacteria</taxon>
        <taxon>Bacillati</taxon>
        <taxon>Actinomycetota</taxon>
        <taxon>Actinomycetes</taxon>
        <taxon>Kitasatosporales</taxon>
        <taxon>Streptomycetaceae</taxon>
        <taxon>Streptomyces</taxon>
    </lineage>
</organism>
<accession>A0AB39XVC0</accession>
<dbReference type="EMBL" id="CP165727">
    <property type="protein sequence ID" value="XDV61835.1"/>
    <property type="molecule type" value="Genomic_DNA"/>
</dbReference>
<protein>
    <recommendedName>
        <fullName evidence="2">AAA+ ATPase domain-containing protein</fullName>
    </recommendedName>
</protein>
<dbReference type="InterPro" id="IPR027417">
    <property type="entry name" value="P-loop_NTPase"/>
</dbReference>
<name>A0AB39XVC0_9ACTN</name>
<gene>
    <name evidence="1" type="ORF">AB5J51_02210</name>
</gene>
<dbReference type="AlphaFoldDB" id="A0AB39XVC0"/>
<dbReference type="NCBIfam" id="NF047389">
    <property type="entry name" value="ATPase_Sll1717"/>
    <property type="match status" value="1"/>
</dbReference>
<dbReference type="Gene3D" id="3.40.50.300">
    <property type="entry name" value="P-loop containing nucleotide triphosphate hydrolases"/>
    <property type="match status" value="1"/>
</dbReference>
<sequence length="600" mass="66039">MEAFFQRPELVELLHLLDNPDPDRRGVLLLGDPGVGKSVLLQQLEAALDSRLRVAYLVSLRDVDVYDLPARVMSEMMHATRNPYDVHVTLLRESGGGSLQQTTATLNQIAEMLNLPVLLFDGLDESGYPQRTAAAIEELSQGLHGWKLVLASRLTDIEVRRFHDWDVLRLGPLSEEDMVALLRQSAPFLREDVVRDIVKRAEGNPLLARLDSAQATQHGETAGVESANSLEDLAEARIDAALSSSPDRALAGLVLEELALAGGQDWIPMLAGKLRIAENEVRTALDHPSVASLLTVDEQAGTVAFAHASIQEAVLSQQVFVRPFQLAELRFGAEEAERDDLLDESYVGRHSLERILVHERTIVIGDRGSGKSAIFRKLAEEQSIEALPVDDVTDLLHRIVDKDTPPDADALRAAWLVAIAATAASAIPAKAPNALRRNASGLRAALGLPTEPPGLTRQTMHLLARLLGGTTLKFGVGPVDFEAKLPVGARPNSGFLDVDSLLQETDALLEQTDRHVVVLLDRIDEAFKYDRGRQEALVQALLQAEARVIQLARITLVVFLRTDLFELYDIQEKNKLVSRSLVLEWSEEDWLQVLIRRVGP</sequence>
<proteinExistence type="predicted"/>
<reference evidence="1" key="1">
    <citation type="submission" date="2024-08" db="EMBL/GenBank/DDBJ databases">
        <authorList>
            <person name="Yu S.T."/>
        </authorList>
    </citation>
    <scope>NUCLEOTIDE SEQUENCE</scope>
    <source>
        <strain evidence="1">R33</strain>
    </source>
</reference>
<dbReference type="SUPFAM" id="SSF52540">
    <property type="entry name" value="P-loop containing nucleoside triphosphate hydrolases"/>
    <property type="match status" value="2"/>
</dbReference>